<dbReference type="EMBL" id="UFTA01000002">
    <property type="protein sequence ID" value="SUU93031.1"/>
    <property type="molecule type" value="Genomic_DNA"/>
</dbReference>
<evidence type="ECO:0000313" key="3">
    <source>
        <dbReference type="Proteomes" id="UP000234335"/>
    </source>
</evidence>
<dbReference type="InterPro" id="IPR036412">
    <property type="entry name" value="HAD-like_sf"/>
</dbReference>
<dbReference type="PANTHER" id="PTHR18901:SF38">
    <property type="entry name" value="PSEUDOURIDINE-5'-PHOSPHATASE"/>
    <property type="match status" value="1"/>
</dbReference>
<dbReference type="SFLD" id="SFLDS00003">
    <property type="entry name" value="Haloacid_Dehalogenase"/>
    <property type="match status" value="1"/>
</dbReference>
<dbReference type="PRINTS" id="PR00413">
    <property type="entry name" value="HADHALOGNASE"/>
</dbReference>
<dbReference type="InterPro" id="IPR006439">
    <property type="entry name" value="HAD-SF_hydro_IA"/>
</dbReference>
<dbReference type="NCBIfam" id="TIGR01509">
    <property type="entry name" value="HAD-SF-IA-v3"/>
    <property type="match status" value="1"/>
</dbReference>
<name>A0A2I1MB64_9FIRM</name>
<organism evidence="1 3">
    <name type="scientific">Anaerococcus octavius</name>
    <dbReference type="NCBI Taxonomy" id="54007"/>
    <lineage>
        <taxon>Bacteria</taxon>
        <taxon>Bacillati</taxon>
        <taxon>Bacillota</taxon>
        <taxon>Tissierellia</taxon>
        <taxon>Tissierellales</taxon>
        <taxon>Peptoniphilaceae</taxon>
        <taxon>Anaerococcus</taxon>
    </lineage>
</organism>
<dbReference type="OrthoDB" id="9797743at2"/>
<dbReference type="InterPro" id="IPR023198">
    <property type="entry name" value="PGP-like_dom2"/>
</dbReference>
<evidence type="ECO:0000313" key="1">
    <source>
        <dbReference type="EMBL" id="PKZ17362.1"/>
    </source>
</evidence>
<dbReference type="EMBL" id="PKGS01000001">
    <property type="protein sequence ID" value="PKZ17362.1"/>
    <property type="molecule type" value="Genomic_DNA"/>
</dbReference>
<dbReference type="Pfam" id="PF13419">
    <property type="entry name" value="HAD_2"/>
    <property type="match status" value="1"/>
</dbReference>
<dbReference type="InterPro" id="IPR023214">
    <property type="entry name" value="HAD_sf"/>
</dbReference>
<reference evidence="1 3" key="1">
    <citation type="submission" date="2017-12" db="EMBL/GenBank/DDBJ databases">
        <title>Phylogenetic diversity of female urinary microbiome.</title>
        <authorList>
            <person name="Thomas-White K."/>
            <person name="Wolfe A.J."/>
        </authorList>
    </citation>
    <scope>NUCLEOTIDE SEQUENCE [LARGE SCALE GENOMIC DNA]</scope>
    <source>
        <strain evidence="1 3">UMB0119</strain>
    </source>
</reference>
<protein>
    <submittedName>
        <fullName evidence="1">Hydrolase</fullName>
    </submittedName>
    <submittedName>
        <fullName evidence="2">Phosphorylated carbohydrates phosphatase TM_1254</fullName>
        <ecNumber evidence="2">3.1.3.-</ecNumber>
    </submittedName>
</protein>
<dbReference type="Proteomes" id="UP000234335">
    <property type="component" value="Unassembled WGS sequence"/>
</dbReference>
<dbReference type="RefSeq" id="WP_101539523.1">
    <property type="nucleotide sequence ID" value="NZ_JBHWQV010000016.1"/>
</dbReference>
<dbReference type="Gene3D" id="3.40.50.1000">
    <property type="entry name" value="HAD superfamily/HAD-like"/>
    <property type="match status" value="1"/>
</dbReference>
<accession>A0A2I1MB64</accession>
<keyword evidence="3" id="KW-1185">Reference proteome</keyword>
<dbReference type="SFLD" id="SFLDG01135">
    <property type="entry name" value="C1.5.6:_HAD__Beta-PGM__Phospha"/>
    <property type="match status" value="1"/>
</dbReference>
<dbReference type="NCBIfam" id="TIGR01549">
    <property type="entry name" value="HAD-SF-IA-v1"/>
    <property type="match status" value="1"/>
</dbReference>
<dbReference type="GO" id="GO:0016787">
    <property type="term" value="F:hydrolase activity"/>
    <property type="evidence" value="ECO:0007669"/>
    <property type="project" value="UniProtKB-KW"/>
</dbReference>
<reference evidence="2 4" key="2">
    <citation type="submission" date="2018-06" db="EMBL/GenBank/DDBJ databases">
        <authorList>
            <consortium name="Pathogen Informatics"/>
            <person name="Doyle S."/>
        </authorList>
    </citation>
    <scope>NUCLEOTIDE SEQUENCE [LARGE SCALE GENOMIC DNA]</scope>
    <source>
        <strain evidence="2 4">NCTC9810</strain>
    </source>
</reference>
<gene>
    <name evidence="1" type="ORF">CYJ34_01260</name>
    <name evidence="2" type="ORF">NCTC9810_01381</name>
</gene>
<dbReference type="EC" id="3.1.3.-" evidence="2"/>
<evidence type="ECO:0000313" key="2">
    <source>
        <dbReference type="EMBL" id="SUU93031.1"/>
    </source>
</evidence>
<dbReference type="SFLD" id="SFLDG01129">
    <property type="entry name" value="C1.5:_HAD__Beta-PGM__Phosphata"/>
    <property type="match status" value="1"/>
</dbReference>
<dbReference type="InterPro" id="IPR041492">
    <property type="entry name" value="HAD_2"/>
</dbReference>
<dbReference type="Gene3D" id="1.10.150.240">
    <property type="entry name" value="Putative phosphatase, domain 2"/>
    <property type="match status" value="1"/>
</dbReference>
<sequence>MKYKIIIFDMDGLMLDTEKFYYESWFKFSKDYDFVYSNEKRKLLAGMNGPTIRNIIAKELGSEQKAKELRENLENYRREYFLNFKGDLKKEGLINLLDYLKENEIDAVVASSSSREKISYLLKNQNIDRYFKFVVSGHEVENGKPDPDIFIEALNQAGYKKEEALILEDSYNGYKAAKASGMDYIIIHDSSFEKDFDADCEASNLNEVINIIGE</sequence>
<evidence type="ECO:0000313" key="4">
    <source>
        <dbReference type="Proteomes" id="UP000255124"/>
    </source>
</evidence>
<dbReference type="AlphaFoldDB" id="A0A2I1MB64"/>
<dbReference type="PANTHER" id="PTHR18901">
    <property type="entry name" value="2-DEOXYGLUCOSE-6-PHOSPHATE PHOSPHATASE 2"/>
    <property type="match status" value="1"/>
</dbReference>
<keyword evidence="1" id="KW-0378">Hydrolase</keyword>
<dbReference type="Proteomes" id="UP000255124">
    <property type="component" value="Unassembled WGS sequence"/>
</dbReference>
<proteinExistence type="predicted"/>
<dbReference type="SUPFAM" id="SSF56784">
    <property type="entry name" value="HAD-like"/>
    <property type="match status" value="1"/>
</dbReference>